<dbReference type="STRING" id="338188.ERS852397_02379"/>
<evidence type="ECO:0000313" key="3">
    <source>
        <dbReference type="EMBL" id="CUO60464.1"/>
    </source>
</evidence>
<feature type="transmembrane region" description="Helical" evidence="2">
    <location>
        <begin position="89"/>
        <end position="110"/>
    </location>
</feature>
<feature type="transmembrane region" description="Helical" evidence="2">
    <location>
        <begin position="7"/>
        <end position="28"/>
    </location>
</feature>
<feature type="transmembrane region" description="Helical" evidence="2">
    <location>
        <begin position="376"/>
        <end position="394"/>
    </location>
</feature>
<keyword evidence="2" id="KW-1133">Transmembrane helix</keyword>
<keyword evidence="1" id="KW-0813">Transport</keyword>
<dbReference type="InterPro" id="IPR002528">
    <property type="entry name" value="MATE_fam"/>
</dbReference>
<feature type="transmembrane region" description="Helical" evidence="2">
    <location>
        <begin position="343"/>
        <end position="364"/>
    </location>
</feature>
<sequence length="430" mass="48290">MNYTYKQIWLINFPVMMSILMEQLINITDAIFLGHVGEVELGASALAGIYYLAVYMLGFGFSIGLQVMIARRNGEQHYKETGRTFFQGVYFLSGMAVILCLLLHLASPLILCRLITSDEIYQAVIHYLDWRSFGLLFSFPFLAFRSFLVGITTTKALSVAAIMAICINIPFNYLLIFKLNLGISGAAMASSLAEFGAFIVLLLYMWVRVDKVKYGLKVVYDGKVLIKLLRLSVWSMLHSFISVAPWFLFFVAIEHLGRTELAISNITRSVSTVFFVIVNSFASTTGSLVSNLIGAGQGKELFPVCHKVLRLGYAVGGPLIVMALWGNQWVIGFYTNNDNLVRLAFYPFIVMLLNYAFALPGYVYINAVTGTGKTKLAFIFQLITILVYLIYLYLLSECFHASLTVYMTAEYLFVILLGIQSIIYLKRKSN</sequence>
<gene>
    <name evidence="3" type="primary">mdtK_2</name>
    <name evidence="3" type="ORF">ERS852397_02379</name>
</gene>
<dbReference type="CDD" id="cd13133">
    <property type="entry name" value="MATE_like_7"/>
    <property type="match status" value="1"/>
</dbReference>
<feature type="transmembrane region" description="Helical" evidence="2">
    <location>
        <begin position="48"/>
        <end position="69"/>
    </location>
</feature>
<dbReference type="RefSeq" id="WP_055279207.1">
    <property type="nucleotide sequence ID" value="NZ_CABIXA010000012.1"/>
</dbReference>
<feature type="transmembrane region" description="Helical" evidence="2">
    <location>
        <begin position="156"/>
        <end position="177"/>
    </location>
</feature>
<feature type="transmembrane region" description="Helical" evidence="2">
    <location>
        <begin position="228"/>
        <end position="253"/>
    </location>
</feature>
<evidence type="ECO:0000313" key="4">
    <source>
        <dbReference type="Proteomes" id="UP000095517"/>
    </source>
</evidence>
<name>A0A174GD70_9BACE</name>
<feature type="transmembrane region" description="Helical" evidence="2">
    <location>
        <begin position="183"/>
        <end position="207"/>
    </location>
</feature>
<dbReference type="InterPro" id="IPR050222">
    <property type="entry name" value="MATE_MdtK"/>
</dbReference>
<dbReference type="GO" id="GO:0015297">
    <property type="term" value="F:antiporter activity"/>
    <property type="evidence" value="ECO:0007669"/>
    <property type="project" value="InterPro"/>
</dbReference>
<keyword evidence="2" id="KW-0812">Transmembrane</keyword>
<dbReference type="NCBIfam" id="TIGR00797">
    <property type="entry name" value="matE"/>
    <property type="match status" value="1"/>
</dbReference>
<dbReference type="AlphaFoldDB" id="A0A174GD70"/>
<dbReference type="GO" id="GO:0042910">
    <property type="term" value="F:xenobiotic transmembrane transporter activity"/>
    <property type="evidence" value="ECO:0007669"/>
    <property type="project" value="InterPro"/>
</dbReference>
<feature type="transmembrane region" description="Helical" evidence="2">
    <location>
        <begin position="130"/>
        <end position="149"/>
    </location>
</feature>
<protein>
    <submittedName>
        <fullName evidence="3">Putative efflux protein, MATE family</fullName>
    </submittedName>
</protein>
<evidence type="ECO:0000256" key="1">
    <source>
        <dbReference type="ARBA" id="ARBA00022448"/>
    </source>
</evidence>
<dbReference type="Proteomes" id="UP000095517">
    <property type="component" value="Unassembled WGS sequence"/>
</dbReference>
<dbReference type="EMBL" id="CYZH01000012">
    <property type="protein sequence ID" value="CUO60464.1"/>
    <property type="molecule type" value="Genomic_DNA"/>
</dbReference>
<feature type="transmembrane region" description="Helical" evidence="2">
    <location>
        <begin position="273"/>
        <end position="296"/>
    </location>
</feature>
<feature type="transmembrane region" description="Helical" evidence="2">
    <location>
        <begin position="308"/>
        <end position="331"/>
    </location>
</feature>
<keyword evidence="2" id="KW-0472">Membrane</keyword>
<dbReference type="PANTHER" id="PTHR43298">
    <property type="entry name" value="MULTIDRUG RESISTANCE PROTEIN NORM-RELATED"/>
    <property type="match status" value="1"/>
</dbReference>
<organism evidence="3 4">
    <name type="scientific">Bacteroides finegoldii</name>
    <dbReference type="NCBI Taxonomy" id="338188"/>
    <lineage>
        <taxon>Bacteria</taxon>
        <taxon>Pseudomonadati</taxon>
        <taxon>Bacteroidota</taxon>
        <taxon>Bacteroidia</taxon>
        <taxon>Bacteroidales</taxon>
        <taxon>Bacteroidaceae</taxon>
        <taxon>Bacteroides</taxon>
    </lineage>
</organism>
<dbReference type="Pfam" id="PF01554">
    <property type="entry name" value="MatE"/>
    <property type="match status" value="2"/>
</dbReference>
<dbReference type="PANTHER" id="PTHR43298:SF2">
    <property type="entry name" value="FMN_FAD EXPORTER YEEO-RELATED"/>
    <property type="match status" value="1"/>
</dbReference>
<reference evidence="3 4" key="1">
    <citation type="submission" date="2015-09" db="EMBL/GenBank/DDBJ databases">
        <authorList>
            <consortium name="Pathogen Informatics"/>
        </authorList>
    </citation>
    <scope>NUCLEOTIDE SEQUENCE [LARGE SCALE GENOMIC DNA]</scope>
    <source>
        <strain evidence="3 4">2789STDY5608840</strain>
    </source>
</reference>
<proteinExistence type="predicted"/>
<accession>A0A174GD70</accession>
<dbReference type="GO" id="GO:0005886">
    <property type="term" value="C:plasma membrane"/>
    <property type="evidence" value="ECO:0007669"/>
    <property type="project" value="TreeGrafter"/>
</dbReference>
<feature type="transmembrane region" description="Helical" evidence="2">
    <location>
        <begin position="406"/>
        <end position="425"/>
    </location>
</feature>
<evidence type="ECO:0000256" key="2">
    <source>
        <dbReference type="SAM" id="Phobius"/>
    </source>
</evidence>